<accession>A0ABQ5IYP2</accession>
<dbReference type="EMBL" id="BQNB010021327">
    <property type="protein sequence ID" value="GJU05221.1"/>
    <property type="molecule type" value="Genomic_DNA"/>
</dbReference>
<sequence>MITIGENLLQKGRMELSTQKQFGRIFLEARGYERSTTIYSGTSAIYRRRMSPDKAKEKRLSSRQKQNHPRRSNQACRSTNHERGTLPQLALKPDYDKEA</sequence>
<proteinExistence type="predicted"/>
<feature type="compositionally biased region" description="Basic and acidic residues" evidence="1">
    <location>
        <begin position="50"/>
        <end position="60"/>
    </location>
</feature>
<feature type="compositionally biased region" description="Basic residues" evidence="1">
    <location>
        <begin position="61"/>
        <end position="71"/>
    </location>
</feature>
<evidence type="ECO:0000313" key="2">
    <source>
        <dbReference type="EMBL" id="GJU05221.1"/>
    </source>
</evidence>
<comment type="caution">
    <text evidence="2">The sequence shown here is derived from an EMBL/GenBank/DDBJ whole genome shotgun (WGS) entry which is preliminary data.</text>
</comment>
<organism evidence="2 3">
    <name type="scientific">Tanacetum coccineum</name>
    <dbReference type="NCBI Taxonomy" id="301880"/>
    <lineage>
        <taxon>Eukaryota</taxon>
        <taxon>Viridiplantae</taxon>
        <taxon>Streptophyta</taxon>
        <taxon>Embryophyta</taxon>
        <taxon>Tracheophyta</taxon>
        <taxon>Spermatophyta</taxon>
        <taxon>Magnoliopsida</taxon>
        <taxon>eudicotyledons</taxon>
        <taxon>Gunneridae</taxon>
        <taxon>Pentapetalae</taxon>
        <taxon>asterids</taxon>
        <taxon>campanulids</taxon>
        <taxon>Asterales</taxon>
        <taxon>Asteraceae</taxon>
        <taxon>Asteroideae</taxon>
        <taxon>Anthemideae</taxon>
        <taxon>Anthemidinae</taxon>
        <taxon>Tanacetum</taxon>
    </lineage>
</organism>
<protein>
    <submittedName>
        <fullName evidence="2">Uncharacterized protein</fullName>
    </submittedName>
</protein>
<reference evidence="2" key="1">
    <citation type="journal article" date="2022" name="Int. J. Mol. Sci.">
        <title>Draft Genome of Tanacetum Coccineum: Genomic Comparison of Closely Related Tanacetum-Family Plants.</title>
        <authorList>
            <person name="Yamashiro T."/>
            <person name="Shiraishi A."/>
            <person name="Nakayama K."/>
            <person name="Satake H."/>
        </authorList>
    </citation>
    <scope>NUCLEOTIDE SEQUENCE</scope>
</reference>
<evidence type="ECO:0000313" key="3">
    <source>
        <dbReference type="Proteomes" id="UP001151760"/>
    </source>
</evidence>
<name>A0ABQ5IYP2_9ASTR</name>
<evidence type="ECO:0000256" key="1">
    <source>
        <dbReference type="SAM" id="MobiDB-lite"/>
    </source>
</evidence>
<gene>
    <name evidence="2" type="ORF">Tco_1121651</name>
</gene>
<dbReference type="Proteomes" id="UP001151760">
    <property type="component" value="Unassembled WGS sequence"/>
</dbReference>
<keyword evidence="3" id="KW-1185">Reference proteome</keyword>
<feature type="region of interest" description="Disordered" evidence="1">
    <location>
        <begin position="43"/>
        <end position="99"/>
    </location>
</feature>
<reference evidence="2" key="2">
    <citation type="submission" date="2022-01" db="EMBL/GenBank/DDBJ databases">
        <authorList>
            <person name="Yamashiro T."/>
            <person name="Shiraishi A."/>
            <person name="Satake H."/>
            <person name="Nakayama K."/>
        </authorList>
    </citation>
    <scope>NUCLEOTIDE SEQUENCE</scope>
</reference>